<feature type="domain" description="GGDEF" evidence="3">
    <location>
        <begin position="322"/>
        <end position="455"/>
    </location>
</feature>
<evidence type="ECO:0000256" key="1">
    <source>
        <dbReference type="ARBA" id="ARBA00001946"/>
    </source>
</evidence>
<dbReference type="PANTHER" id="PTHR33121:SF71">
    <property type="entry name" value="OXYGEN SENSOR PROTEIN DOSP"/>
    <property type="match status" value="1"/>
</dbReference>
<evidence type="ECO:0008006" key="6">
    <source>
        <dbReference type="Google" id="ProtNLM"/>
    </source>
</evidence>
<dbReference type="KEGG" id="moz:MoryE10_11660"/>
<dbReference type="SMART" id="SM00052">
    <property type="entry name" value="EAL"/>
    <property type="match status" value="1"/>
</dbReference>
<dbReference type="GO" id="GO:0071111">
    <property type="term" value="F:cyclic-guanylate-specific phosphodiesterase activity"/>
    <property type="evidence" value="ECO:0007669"/>
    <property type="project" value="InterPro"/>
</dbReference>
<evidence type="ECO:0000313" key="4">
    <source>
        <dbReference type="EMBL" id="BBL70560.1"/>
    </source>
</evidence>
<sequence>MDTELDYLRTHVIAEHAEILEAVVRLRDHAAHAHRMLKETALAMKTQESPNNAKDDIDSGRRAVPDDIAQHFLRTSIGYEHLWKVRDRCAKKMIAAMRNSMIAHNNLVSDYKTAVTANDLLERQRRVLESIILAQDRNISCREFFFSVLGSFSKEFDFACFFVAMMDSDNIGVELYYPKRYPDSVTSELRRNCVAELLATLKLPRIPPYVINDFFLDSSQASVIPLPKQIVTVAVPAKTQEETGILGLSYVACQEHSYHETRVIESLLSVLSMAAVYCHRITNKIDELQFYAIHDPLTQLYNRRHFNEILSYEIGRAERHQHTFAVLIIDLDNFKDINDSFGHQTGDSALIGIAETLRASLRNGDLAARIGGDEFAVILPETENDGAEIVGEKICAAISRKKFTACGKHFSITASIGLAAFPNNGNTSESLLASADIAMYKAKSSGKNALYQVKQNEIQDRHILLNNLEEIKLALDQDRIVPFFQPIVASSTGDILGYETLARIIEQDGAIKPAACFIDTIERYGLARRLDYIIVRKSIEALGQHVANGGRLVKLFINLSAQELQGRSVISYADHLCQDFNIPRDCIVFEITERAAIQDIGRMRQFLSRLRNKGFSFALDDFGCGYNSFHYLRDLHFEYVKIDGEFVKNIRRTTIDHALVECLSNLCAKIGTKTIGEYIENADILQEINLLNVDFAQGFYVGLPENGFLYKNVIGAIAA</sequence>
<dbReference type="NCBIfam" id="TIGR00254">
    <property type="entry name" value="GGDEF"/>
    <property type="match status" value="1"/>
</dbReference>
<protein>
    <recommendedName>
        <fullName evidence="6">EAL domain-containing protein</fullName>
    </recommendedName>
</protein>
<dbReference type="PANTHER" id="PTHR33121">
    <property type="entry name" value="CYCLIC DI-GMP PHOSPHODIESTERASE PDEF"/>
    <property type="match status" value="1"/>
</dbReference>
<dbReference type="AlphaFoldDB" id="A0A8D5ALX5"/>
<dbReference type="Pfam" id="PF00563">
    <property type="entry name" value="EAL"/>
    <property type="match status" value="1"/>
</dbReference>
<dbReference type="CDD" id="cd01949">
    <property type="entry name" value="GGDEF"/>
    <property type="match status" value="1"/>
</dbReference>
<dbReference type="Proteomes" id="UP000824988">
    <property type="component" value="Chromosome"/>
</dbReference>
<reference evidence="4" key="1">
    <citation type="submission" date="2019-06" db="EMBL/GenBank/DDBJ databases">
        <title>Complete genome sequence of Methylogaea oryzae strain JCM16910.</title>
        <authorList>
            <person name="Asakawa S."/>
        </authorList>
    </citation>
    <scope>NUCLEOTIDE SEQUENCE</scope>
    <source>
        <strain evidence="4">E10</strain>
    </source>
</reference>
<name>A0A8D5ALX5_9GAMM</name>
<gene>
    <name evidence="4" type="ORF">MoryE10_11660</name>
</gene>
<dbReference type="FunFam" id="3.30.70.270:FF:000001">
    <property type="entry name" value="Diguanylate cyclase domain protein"/>
    <property type="match status" value="1"/>
</dbReference>
<keyword evidence="5" id="KW-1185">Reference proteome</keyword>
<proteinExistence type="predicted"/>
<accession>A0A8D5ALX5</accession>
<dbReference type="InterPro" id="IPR050706">
    <property type="entry name" value="Cyclic-di-GMP_PDE-like"/>
</dbReference>
<dbReference type="PROSITE" id="PS50887">
    <property type="entry name" value="GGDEF"/>
    <property type="match status" value="1"/>
</dbReference>
<dbReference type="InterPro" id="IPR000160">
    <property type="entry name" value="GGDEF_dom"/>
</dbReference>
<feature type="domain" description="EAL" evidence="2">
    <location>
        <begin position="464"/>
        <end position="718"/>
    </location>
</feature>
<evidence type="ECO:0000259" key="2">
    <source>
        <dbReference type="PROSITE" id="PS50883"/>
    </source>
</evidence>
<dbReference type="Pfam" id="PF00990">
    <property type="entry name" value="GGDEF"/>
    <property type="match status" value="1"/>
</dbReference>
<evidence type="ECO:0000259" key="3">
    <source>
        <dbReference type="PROSITE" id="PS50887"/>
    </source>
</evidence>
<dbReference type="InterPro" id="IPR001633">
    <property type="entry name" value="EAL_dom"/>
</dbReference>
<dbReference type="EMBL" id="AP019782">
    <property type="protein sequence ID" value="BBL70560.1"/>
    <property type="molecule type" value="Genomic_DNA"/>
</dbReference>
<dbReference type="PROSITE" id="PS50883">
    <property type="entry name" value="EAL"/>
    <property type="match status" value="1"/>
</dbReference>
<organism evidence="4 5">
    <name type="scientific">Methylogaea oryzae</name>
    <dbReference type="NCBI Taxonomy" id="1295382"/>
    <lineage>
        <taxon>Bacteria</taxon>
        <taxon>Pseudomonadati</taxon>
        <taxon>Pseudomonadota</taxon>
        <taxon>Gammaproteobacteria</taxon>
        <taxon>Methylococcales</taxon>
        <taxon>Methylococcaceae</taxon>
        <taxon>Methylogaea</taxon>
    </lineage>
</organism>
<dbReference type="CDD" id="cd01948">
    <property type="entry name" value="EAL"/>
    <property type="match status" value="1"/>
</dbReference>
<evidence type="ECO:0000313" key="5">
    <source>
        <dbReference type="Proteomes" id="UP000824988"/>
    </source>
</evidence>
<comment type="cofactor">
    <cofactor evidence="1">
        <name>Mg(2+)</name>
        <dbReference type="ChEBI" id="CHEBI:18420"/>
    </cofactor>
</comment>
<dbReference type="SMART" id="SM00267">
    <property type="entry name" value="GGDEF"/>
    <property type="match status" value="1"/>
</dbReference>